<keyword evidence="1" id="KW-0805">Transcription regulation</keyword>
<dbReference type="PANTHER" id="PTHR31744">
    <property type="entry name" value="PROTEIN CUP-SHAPED COTYLEDON 2-RELATED"/>
    <property type="match status" value="1"/>
</dbReference>
<dbReference type="Proteomes" id="UP001231189">
    <property type="component" value="Unassembled WGS sequence"/>
</dbReference>
<reference evidence="7" key="1">
    <citation type="submission" date="2023-07" db="EMBL/GenBank/DDBJ databases">
        <title>A chromosome-level genome assembly of Lolium multiflorum.</title>
        <authorList>
            <person name="Chen Y."/>
            <person name="Copetti D."/>
            <person name="Kolliker R."/>
            <person name="Studer B."/>
        </authorList>
    </citation>
    <scope>NUCLEOTIDE SEQUENCE</scope>
    <source>
        <strain evidence="7">02402/16</strain>
        <tissue evidence="7">Leaf</tissue>
    </source>
</reference>
<proteinExistence type="predicted"/>
<keyword evidence="2" id="KW-0238">DNA-binding</keyword>
<keyword evidence="3" id="KW-0804">Transcription</keyword>
<comment type="caution">
    <text evidence="7">The sequence shown here is derived from an EMBL/GenBank/DDBJ whole genome shotgun (WGS) entry which is preliminary data.</text>
</comment>
<dbReference type="GO" id="GO:0003677">
    <property type="term" value="F:DNA binding"/>
    <property type="evidence" value="ECO:0007669"/>
    <property type="project" value="UniProtKB-KW"/>
</dbReference>
<organism evidence="7 8">
    <name type="scientific">Lolium multiflorum</name>
    <name type="common">Italian ryegrass</name>
    <name type="synonym">Lolium perenne subsp. multiflorum</name>
    <dbReference type="NCBI Taxonomy" id="4521"/>
    <lineage>
        <taxon>Eukaryota</taxon>
        <taxon>Viridiplantae</taxon>
        <taxon>Streptophyta</taxon>
        <taxon>Embryophyta</taxon>
        <taxon>Tracheophyta</taxon>
        <taxon>Spermatophyta</taxon>
        <taxon>Magnoliopsida</taxon>
        <taxon>Liliopsida</taxon>
        <taxon>Poales</taxon>
        <taxon>Poaceae</taxon>
        <taxon>BOP clade</taxon>
        <taxon>Pooideae</taxon>
        <taxon>Poodae</taxon>
        <taxon>Poeae</taxon>
        <taxon>Poeae Chloroplast Group 2 (Poeae type)</taxon>
        <taxon>Loliodinae</taxon>
        <taxon>Loliinae</taxon>
        <taxon>Lolium</taxon>
    </lineage>
</organism>
<dbReference type="Gene3D" id="2.170.150.80">
    <property type="entry name" value="NAC domain"/>
    <property type="match status" value="1"/>
</dbReference>
<feature type="domain" description="NAC" evidence="6">
    <location>
        <begin position="16"/>
        <end position="179"/>
    </location>
</feature>
<dbReference type="SUPFAM" id="SSF101941">
    <property type="entry name" value="NAC domain"/>
    <property type="match status" value="1"/>
</dbReference>
<dbReference type="EMBL" id="JAUUTY010000007">
    <property type="protein sequence ID" value="KAK1613323.1"/>
    <property type="molecule type" value="Genomic_DNA"/>
</dbReference>
<dbReference type="AlphaFoldDB" id="A0AAD8VQR7"/>
<dbReference type="InterPro" id="IPR003441">
    <property type="entry name" value="NAC-dom"/>
</dbReference>
<dbReference type="GO" id="GO:0006355">
    <property type="term" value="P:regulation of DNA-templated transcription"/>
    <property type="evidence" value="ECO:0007669"/>
    <property type="project" value="InterPro"/>
</dbReference>
<evidence type="ECO:0000313" key="8">
    <source>
        <dbReference type="Proteomes" id="UP001231189"/>
    </source>
</evidence>
<evidence type="ECO:0000256" key="1">
    <source>
        <dbReference type="ARBA" id="ARBA00023015"/>
    </source>
</evidence>
<keyword evidence="4" id="KW-0539">Nucleus</keyword>
<evidence type="ECO:0000259" key="6">
    <source>
        <dbReference type="PROSITE" id="PS51005"/>
    </source>
</evidence>
<evidence type="ECO:0000256" key="2">
    <source>
        <dbReference type="ARBA" id="ARBA00023125"/>
    </source>
</evidence>
<evidence type="ECO:0000313" key="7">
    <source>
        <dbReference type="EMBL" id="KAK1613323.1"/>
    </source>
</evidence>
<evidence type="ECO:0000256" key="5">
    <source>
        <dbReference type="SAM" id="MobiDB-lite"/>
    </source>
</evidence>
<feature type="compositionally biased region" description="Low complexity" evidence="5">
    <location>
        <begin position="205"/>
        <end position="224"/>
    </location>
</feature>
<evidence type="ECO:0000256" key="3">
    <source>
        <dbReference type="ARBA" id="ARBA00023163"/>
    </source>
</evidence>
<name>A0AAD8VQR7_LOLMU</name>
<dbReference type="PANTHER" id="PTHR31744:SF79">
    <property type="entry name" value="NAC DOMAIN-CONTAINING PROTEIN"/>
    <property type="match status" value="1"/>
</dbReference>
<dbReference type="Pfam" id="PF02365">
    <property type="entry name" value="NAM"/>
    <property type="match status" value="1"/>
</dbReference>
<feature type="region of interest" description="Disordered" evidence="5">
    <location>
        <begin position="197"/>
        <end position="224"/>
    </location>
</feature>
<sequence length="301" mass="33121">MERRAGGGGAAATSLDLPGFRFHPTEEELLEFYLKQQVMAGGRTNSSKKQQLSFDIIPTVHLYRHDPWDLPALAAIASEREWYFFVPRDGARGKVQGGGRPSRTTERGFWKATGSDRAVRCAADPKRLVGLKKTLVYYQGRAPRGAKTDWVMNEYRLPEVVDGKAEPQQEVVLCKVYRKAVSLKELEQRVAMEELARTRHSVSQSHSHCSAASPDDSSSSASEVVHEAAAAAATAAGVKKEEVSVAAVARPAAMRLPQLETARGPSGGLEWMQDPFLTQLRSPWMESLCLSPFYASSVLNF</sequence>
<evidence type="ECO:0000256" key="4">
    <source>
        <dbReference type="ARBA" id="ARBA00023242"/>
    </source>
</evidence>
<dbReference type="InterPro" id="IPR036093">
    <property type="entry name" value="NAC_dom_sf"/>
</dbReference>
<protein>
    <recommendedName>
        <fullName evidence="6">NAC domain-containing protein</fullName>
    </recommendedName>
</protein>
<dbReference type="PROSITE" id="PS51005">
    <property type="entry name" value="NAC"/>
    <property type="match status" value="1"/>
</dbReference>
<keyword evidence="8" id="KW-1185">Reference proteome</keyword>
<gene>
    <name evidence="7" type="ORF">QYE76_036996</name>
</gene>
<accession>A0AAD8VQR7</accession>